<evidence type="ECO:0000313" key="3">
    <source>
        <dbReference type="EMBL" id="RWS04396.1"/>
    </source>
</evidence>
<dbReference type="Gene3D" id="3.30.710.10">
    <property type="entry name" value="Potassium Channel Kv1.1, Chain A"/>
    <property type="match status" value="1"/>
</dbReference>
<dbReference type="AlphaFoldDB" id="A0A443QMX4"/>
<dbReference type="EMBL" id="NCKU01005579">
    <property type="protein sequence ID" value="RWS04396.1"/>
    <property type="molecule type" value="Genomic_DNA"/>
</dbReference>
<sequence length="400" mass="45688">MAGLESQNFALQWLSRLYLNTHLSDIAMTIDDEKIPCHRIVLAASSPYFEQCLFGERFMGDELMLDTSKESFLAALKFMYTGAVDIDRIDEDPVIDLFSLSHLLQIRPLVSLVEARLNAIEISANNVGKMYSVVSANNADTLLNKCWQFIEQNSENVITDMVTFSKFPYDLILEIVKRDTFFAAEIDIFHALVNWRKNNGNVDLTEVLNFLRLELIDAFSFNTHIRSTKLLSDDQYFNAHVKKPFGPRRKPEIPSTSNESELNKVHNENTESLQSPSNLDEKVDVLSFDNVNTSESCSCAQIPQNTPNSEDLLSLSAVLLECNMNGVKFWALWEITNSTILESERYCPMLLAEDGIQILKQLSLTNQMIDLNNLLMNQIEKWQKEQMIDENAKSERNECD</sequence>
<protein>
    <recommendedName>
        <fullName evidence="2">BTB domain-containing protein</fullName>
    </recommendedName>
</protein>
<dbReference type="InterPro" id="IPR011333">
    <property type="entry name" value="SKP1/BTB/POZ_sf"/>
</dbReference>
<dbReference type="GO" id="GO:0005737">
    <property type="term" value="C:cytoplasm"/>
    <property type="evidence" value="ECO:0007669"/>
    <property type="project" value="TreeGrafter"/>
</dbReference>
<dbReference type="SUPFAM" id="SSF54695">
    <property type="entry name" value="POZ domain"/>
    <property type="match status" value="1"/>
</dbReference>
<comment type="caution">
    <text evidence="3">The sequence shown here is derived from an EMBL/GenBank/DDBJ whole genome shotgun (WGS) entry which is preliminary data.</text>
</comment>
<organism evidence="3 4">
    <name type="scientific">Dinothrombium tinctorium</name>
    <dbReference type="NCBI Taxonomy" id="1965070"/>
    <lineage>
        <taxon>Eukaryota</taxon>
        <taxon>Metazoa</taxon>
        <taxon>Ecdysozoa</taxon>
        <taxon>Arthropoda</taxon>
        <taxon>Chelicerata</taxon>
        <taxon>Arachnida</taxon>
        <taxon>Acari</taxon>
        <taxon>Acariformes</taxon>
        <taxon>Trombidiformes</taxon>
        <taxon>Prostigmata</taxon>
        <taxon>Anystina</taxon>
        <taxon>Parasitengona</taxon>
        <taxon>Trombidioidea</taxon>
        <taxon>Trombidiidae</taxon>
        <taxon>Dinothrombium</taxon>
    </lineage>
</organism>
<feature type="region of interest" description="Disordered" evidence="1">
    <location>
        <begin position="245"/>
        <end position="276"/>
    </location>
</feature>
<dbReference type="PANTHER" id="PTHR46306">
    <property type="entry name" value="BTB/POZ DOMAIN-CONTAINING PROTEIN 9"/>
    <property type="match status" value="1"/>
</dbReference>
<keyword evidence="4" id="KW-1185">Reference proteome</keyword>
<gene>
    <name evidence="3" type="ORF">B4U79_16417</name>
</gene>
<dbReference type="PROSITE" id="PS50097">
    <property type="entry name" value="BTB"/>
    <property type="match status" value="1"/>
</dbReference>
<dbReference type="PANTHER" id="PTHR46306:SF1">
    <property type="entry name" value="BTB_POZ DOMAIN-CONTAINING PROTEIN 9"/>
    <property type="match status" value="1"/>
</dbReference>
<dbReference type="Pfam" id="PF00651">
    <property type="entry name" value="BTB"/>
    <property type="match status" value="1"/>
</dbReference>
<dbReference type="STRING" id="1965070.A0A443QMX4"/>
<name>A0A443QMX4_9ACAR</name>
<dbReference type="Gene3D" id="1.25.40.420">
    <property type="match status" value="1"/>
</dbReference>
<feature type="domain" description="BTB" evidence="2">
    <location>
        <begin position="24"/>
        <end position="88"/>
    </location>
</feature>
<dbReference type="InterPro" id="IPR000210">
    <property type="entry name" value="BTB/POZ_dom"/>
</dbReference>
<evidence type="ECO:0000256" key="1">
    <source>
        <dbReference type="SAM" id="MobiDB-lite"/>
    </source>
</evidence>
<dbReference type="InterPro" id="IPR052407">
    <property type="entry name" value="BTB_POZ_domain_cont_9"/>
</dbReference>
<dbReference type="Pfam" id="PF07707">
    <property type="entry name" value="BACK"/>
    <property type="match status" value="1"/>
</dbReference>
<evidence type="ECO:0000313" key="4">
    <source>
        <dbReference type="Proteomes" id="UP000285301"/>
    </source>
</evidence>
<dbReference type="OrthoDB" id="6476088at2759"/>
<proteinExistence type="predicted"/>
<dbReference type="SMART" id="SM00225">
    <property type="entry name" value="BTB"/>
    <property type="match status" value="1"/>
</dbReference>
<dbReference type="Pfam" id="PF22964">
    <property type="entry name" value="ZER1-like_2nd"/>
    <property type="match status" value="1"/>
</dbReference>
<accession>A0A443QMX4</accession>
<dbReference type="InterPro" id="IPR055142">
    <property type="entry name" value="ZER1-like_C"/>
</dbReference>
<dbReference type="Proteomes" id="UP000285301">
    <property type="component" value="Unassembled WGS sequence"/>
</dbReference>
<dbReference type="InterPro" id="IPR011705">
    <property type="entry name" value="BACK"/>
</dbReference>
<evidence type="ECO:0000259" key="2">
    <source>
        <dbReference type="PROSITE" id="PS50097"/>
    </source>
</evidence>
<reference evidence="3 4" key="1">
    <citation type="journal article" date="2018" name="Gigascience">
        <title>Genomes of trombidid mites reveal novel predicted allergens and laterally-transferred genes associated with secondary metabolism.</title>
        <authorList>
            <person name="Dong X."/>
            <person name="Chaisiri K."/>
            <person name="Xia D."/>
            <person name="Armstrong S.D."/>
            <person name="Fang Y."/>
            <person name="Donnelly M.J."/>
            <person name="Kadowaki T."/>
            <person name="McGarry J.W."/>
            <person name="Darby A.C."/>
            <person name="Makepeace B.L."/>
        </authorList>
    </citation>
    <scope>NUCLEOTIDE SEQUENCE [LARGE SCALE GENOMIC DNA]</scope>
    <source>
        <strain evidence="3">UoL-WK</strain>
    </source>
</reference>